<evidence type="ECO:0000313" key="2">
    <source>
        <dbReference type="Proteomes" id="UP000324222"/>
    </source>
</evidence>
<name>A0A5B7FH96_PORTR</name>
<gene>
    <name evidence="1" type="ORF">E2C01_038446</name>
</gene>
<sequence>MKLLLAFPCPALQPVLSTASGKDTLGKAAARDVAHSSNVSRNHFNCSPHQPSLCEDYVFVQQSVQEA</sequence>
<organism evidence="1 2">
    <name type="scientific">Portunus trituberculatus</name>
    <name type="common">Swimming crab</name>
    <name type="synonym">Neptunus trituberculatus</name>
    <dbReference type="NCBI Taxonomy" id="210409"/>
    <lineage>
        <taxon>Eukaryota</taxon>
        <taxon>Metazoa</taxon>
        <taxon>Ecdysozoa</taxon>
        <taxon>Arthropoda</taxon>
        <taxon>Crustacea</taxon>
        <taxon>Multicrustacea</taxon>
        <taxon>Malacostraca</taxon>
        <taxon>Eumalacostraca</taxon>
        <taxon>Eucarida</taxon>
        <taxon>Decapoda</taxon>
        <taxon>Pleocyemata</taxon>
        <taxon>Brachyura</taxon>
        <taxon>Eubrachyura</taxon>
        <taxon>Portunoidea</taxon>
        <taxon>Portunidae</taxon>
        <taxon>Portuninae</taxon>
        <taxon>Portunus</taxon>
    </lineage>
</organism>
<dbReference type="EMBL" id="VSRR010006426">
    <property type="protein sequence ID" value="MPC44766.1"/>
    <property type="molecule type" value="Genomic_DNA"/>
</dbReference>
<proteinExistence type="predicted"/>
<reference evidence="1 2" key="1">
    <citation type="submission" date="2019-05" db="EMBL/GenBank/DDBJ databases">
        <title>Another draft genome of Portunus trituberculatus and its Hox gene families provides insights of decapod evolution.</title>
        <authorList>
            <person name="Jeong J.-H."/>
            <person name="Song I."/>
            <person name="Kim S."/>
            <person name="Choi T."/>
            <person name="Kim D."/>
            <person name="Ryu S."/>
            <person name="Kim W."/>
        </authorList>
    </citation>
    <scope>NUCLEOTIDE SEQUENCE [LARGE SCALE GENOMIC DNA]</scope>
    <source>
        <tissue evidence="1">Muscle</tissue>
    </source>
</reference>
<comment type="caution">
    <text evidence="1">The sequence shown here is derived from an EMBL/GenBank/DDBJ whole genome shotgun (WGS) entry which is preliminary data.</text>
</comment>
<dbReference type="Proteomes" id="UP000324222">
    <property type="component" value="Unassembled WGS sequence"/>
</dbReference>
<accession>A0A5B7FH96</accession>
<keyword evidence="2" id="KW-1185">Reference proteome</keyword>
<protein>
    <submittedName>
        <fullName evidence="1">Uncharacterized protein</fullName>
    </submittedName>
</protein>
<evidence type="ECO:0000313" key="1">
    <source>
        <dbReference type="EMBL" id="MPC44766.1"/>
    </source>
</evidence>
<dbReference type="AlphaFoldDB" id="A0A5B7FH96"/>